<evidence type="ECO:0000256" key="12">
    <source>
        <dbReference type="ARBA" id="ARBA00022741"/>
    </source>
</evidence>
<evidence type="ECO:0000313" key="22">
    <source>
        <dbReference type="EMBL" id="QZN96305.1"/>
    </source>
</evidence>
<evidence type="ECO:0000256" key="5">
    <source>
        <dbReference type="ARBA" id="ARBA00017575"/>
    </source>
</evidence>
<keyword evidence="20 21" id="KW-1208">Phospholipid metabolism</keyword>
<evidence type="ECO:0000256" key="1">
    <source>
        <dbReference type="ARBA" id="ARBA00001946"/>
    </source>
</evidence>
<evidence type="ECO:0000256" key="4">
    <source>
        <dbReference type="ARBA" id="ARBA00012133"/>
    </source>
</evidence>
<comment type="similarity">
    <text evidence="3 21">Belongs to the bacterial diacylglycerol kinase family.</text>
</comment>
<proteinExistence type="inferred from homology"/>
<name>A0ABX9ATK6_9ENTR</name>
<dbReference type="Pfam" id="PF01219">
    <property type="entry name" value="DAGK_prokar"/>
    <property type="match status" value="1"/>
</dbReference>
<dbReference type="Proteomes" id="UP000825886">
    <property type="component" value="Chromosome"/>
</dbReference>
<organism evidence="22 23">
    <name type="scientific">Symbiopectobacterium purcellii</name>
    <dbReference type="NCBI Taxonomy" id="2871826"/>
    <lineage>
        <taxon>Bacteria</taxon>
        <taxon>Pseudomonadati</taxon>
        <taxon>Pseudomonadota</taxon>
        <taxon>Gammaproteobacteria</taxon>
        <taxon>Enterobacterales</taxon>
        <taxon>Enterobacteriaceae</taxon>
    </lineage>
</organism>
<dbReference type="EC" id="2.7.1.107" evidence="4 21"/>
<feature type="transmembrane region" description="Helical" evidence="21">
    <location>
        <begin position="96"/>
        <end position="120"/>
    </location>
</feature>
<dbReference type="GO" id="GO:0016301">
    <property type="term" value="F:kinase activity"/>
    <property type="evidence" value="ECO:0007669"/>
    <property type="project" value="UniProtKB-KW"/>
</dbReference>
<dbReference type="Gene3D" id="1.10.287.3610">
    <property type="match status" value="1"/>
</dbReference>
<dbReference type="PANTHER" id="PTHR34299">
    <property type="entry name" value="DIACYLGLYCEROL KINASE"/>
    <property type="match status" value="1"/>
</dbReference>
<feature type="transmembrane region" description="Helical" evidence="21">
    <location>
        <begin position="56"/>
        <end position="75"/>
    </location>
</feature>
<evidence type="ECO:0000256" key="10">
    <source>
        <dbReference type="ARBA" id="ARBA00022692"/>
    </source>
</evidence>
<comment type="function">
    <text evidence="21">Catalyzes the ATP-dependent phosphorylation of sn-l,2-diacylglycerol (DAG) to phosphatidic acid. Involved in the recycling of diacylglycerol produced as a by-product during membrane-derived oligosaccharide (MDO) biosynthesis.</text>
</comment>
<evidence type="ECO:0000256" key="7">
    <source>
        <dbReference type="ARBA" id="ARBA00022516"/>
    </source>
</evidence>
<dbReference type="InterPro" id="IPR033718">
    <property type="entry name" value="DAGK_prok"/>
</dbReference>
<evidence type="ECO:0000256" key="16">
    <source>
        <dbReference type="ARBA" id="ARBA00022989"/>
    </source>
</evidence>
<dbReference type="CDD" id="cd14264">
    <property type="entry name" value="DAGK_IM"/>
    <property type="match status" value="1"/>
</dbReference>
<evidence type="ECO:0000256" key="13">
    <source>
        <dbReference type="ARBA" id="ARBA00022777"/>
    </source>
</evidence>
<keyword evidence="8 21" id="KW-0997">Cell inner membrane</keyword>
<keyword evidence="16 21" id="KW-1133">Transmembrane helix</keyword>
<feature type="transmembrane region" description="Helical" evidence="21">
    <location>
        <begin position="29"/>
        <end position="50"/>
    </location>
</feature>
<keyword evidence="12 21" id="KW-0547">Nucleotide-binding</keyword>
<dbReference type="PANTHER" id="PTHR34299:SF1">
    <property type="entry name" value="DIACYLGLYCEROL KINASE"/>
    <property type="match status" value="1"/>
</dbReference>
<keyword evidence="13 21" id="KW-0418">Kinase</keyword>
<keyword evidence="14 21" id="KW-0067">ATP-binding</keyword>
<evidence type="ECO:0000256" key="21">
    <source>
        <dbReference type="RuleBase" id="RU363065"/>
    </source>
</evidence>
<evidence type="ECO:0000256" key="20">
    <source>
        <dbReference type="ARBA" id="ARBA00023264"/>
    </source>
</evidence>
<evidence type="ECO:0000256" key="15">
    <source>
        <dbReference type="ARBA" id="ARBA00022842"/>
    </source>
</evidence>
<comment type="subcellular location">
    <subcellularLocation>
        <location evidence="2 21">Cell inner membrane</location>
        <topology evidence="2 21">Multi-pass membrane protein</topology>
    </subcellularLocation>
</comment>
<evidence type="ECO:0000256" key="17">
    <source>
        <dbReference type="ARBA" id="ARBA00023098"/>
    </source>
</evidence>
<dbReference type="InterPro" id="IPR000829">
    <property type="entry name" value="DAGK"/>
</dbReference>
<dbReference type="InterPro" id="IPR036945">
    <property type="entry name" value="DAGK_sf"/>
</dbReference>
<keyword evidence="17 21" id="KW-0443">Lipid metabolism</keyword>
<gene>
    <name evidence="22" type="ORF">K6K13_02195</name>
</gene>
<evidence type="ECO:0000256" key="18">
    <source>
        <dbReference type="ARBA" id="ARBA00023136"/>
    </source>
</evidence>
<keyword evidence="15" id="KW-0460">Magnesium</keyword>
<sequence>MNKATGVTRIIKATGYSLKGLKQAWQHEAAFRQELMLLVVAVLVACWLPVSLLERLLLIGVVVVVVLMELVNSAIEAVVDRVGTEHHELSGRAKDIGSAAVFVALVFAAIVWVSILWPLVLG</sequence>
<accession>A0ABX9ATK6</accession>
<evidence type="ECO:0000256" key="19">
    <source>
        <dbReference type="ARBA" id="ARBA00023209"/>
    </source>
</evidence>
<keyword evidence="19" id="KW-0594">Phospholipid biosynthesis</keyword>
<dbReference type="PROSITE" id="PS01069">
    <property type="entry name" value="DAGK_PROKAR"/>
    <property type="match status" value="1"/>
</dbReference>
<evidence type="ECO:0000313" key="23">
    <source>
        <dbReference type="Proteomes" id="UP000825886"/>
    </source>
</evidence>
<evidence type="ECO:0000256" key="14">
    <source>
        <dbReference type="ARBA" id="ARBA00022840"/>
    </source>
</evidence>
<evidence type="ECO:0000256" key="9">
    <source>
        <dbReference type="ARBA" id="ARBA00022679"/>
    </source>
</evidence>
<keyword evidence="18 21" id="KW-0472">Membrane</keyword>
<keyword evidence="10 21" id="KW-0812">Transmembrane</keyword>
<evidence type="ECO:0000256" key="2">
    <source>
        <dbReference type="ARBA" id="ARBA00004429"/>
    </source>
</evidence>
<protein>
    <recommendedName>
        <fullName evidence="5 21">Diacylglycerol kinase</fullName>
        <ecNumber evidence="4 21">2.7.1.107</ecNumber>
    </recommendedName>
</protein>
<comment type="cofactor">
    <cofactor evidence="1">
        <name>Mg(2+)</name>
        <dbReference type="ChEBI" id="CHEBI:18420"/>
    </cofactor>
</comment>
<keyword evidence="11" id="KW-0479">Metal-binding</keyword>
<evidence type="ECO:0000256" key="11">
    <source>
        <dbReference type="ARBA" id="ARBA00022723"/>
    </source>
</evidence>
<evidence type="ECO:0000256" key="6">
    <source>
        <dbReference type="ARBA" id="ARBA00022475"/>
    </source>
</evidence>
<keyword evidence="23" id="KW-1185">Reference proteome</keyword>
<keyword evidence="9 21" id="KW-0808">Transferase</keyword>
<reference evidence="22 23" key="1">
    <citation type="submission" date="2021-08" db="EMBL/GenBank/DDBJ databases">
        <title>Culture and genomic analysis of Symbiopectobacterium purcellii sp. nov. gen. nov., isolated from the leafhopper Empoasca decipiens.</title>
        <authorList>
            <person name="Nadal-Jimenez P."/>
            <person name="Siozios S."/>
            <person name="Halliday N."/>
            <person name="Camara M."/>
            <person name="Hurst G.D.D."/>
        </authorList>
    </citation>
    <scope>NUCLEOTIDE SEQUENCE [LARGE SCALE GENOMIC DNA]</scope>
    <source>
        <strain evidence="22 23">SyEd1</strain>
    </source>
</reference>
<dbReference type="RefSeq" id="WP_222159357.1">
    <property type="nucleotide sequence ID" value="NZ_CP081864.1"/>
</dbReference>
<evidence type="ECO:0000256" key="3">
    <source>
        <dbReference type="ARBA" id="ARBA00005967"/>
    </source>
</evidence>
<dbReference type="EMBL" id="CP081864">
    <property type="protein sequence ID" value="QZN96305.1"/>
    <property type="molecule type" value="Genomic_DNA"/>
</dbReference>
<evidence type="ECO:0000256" key="8">
    <source>
        <dbReference type="ARBA" id="ARBA00022519"/>
    </source>
</evidence>
<comment type="catalytic activity">
    <reaction evidence="21">
        <text>a 1,2-diacyl-sn-glycerol + ATP = a 1,2-diacyl-sn-glycero-3-phosphate + ADP + H(+)</text>
        <dbReference type="Rhea" id="RHEA:10272"/>
        <dbReference type="ChEBI" id="CHEBI:15378"/>
        <dbReference type="ChEBI" id="CHEBI:17815"/>
        <dbReference type="ChEBI" id="CHEBI:30616"/>
        <dbReference type="ChEBI" id="CHEBI:58608"/>
        <dbReference type="ChEBI" id="CHEBI:456216"/>
        <dbReference type="EC" id="2.7.1.107"/>
    </reaction>
</comment>
<keyword evidence="7" id="KW-0444">Lipid biosynthesis</keyword>
<keyword evidence="6" id="KW-1003">Cell membrane</keyword>